<evidence type="ECO:0000313" key="4">
    <source>
        <dbReference type="EMBL" id="AHG01269.1"/>
    </source>
</evidence>
<dbReference type="InterPro" id="IPR009936">
    <property type="entry name" value="DUF1468"/>
</dbReference>
<evidence type="ECO:0000259" key="3">
    <source>
        <dbReference type="Pfam" id="PF07331"/>
    </source>
</evidence>
<evidence type="ECO:0000256" key="1">
    <source>
        <dbReference type="SAM" id="MobiDB-lite"/>
    </source>
</evidence>
<feature type="domain" description="DUF1468" evidence="3">
    <location>
        <begin position="6"/>
        <end position="159"/>
    </location>
</feature>
<feature type="transmembrane region" description="Helical" evidence="2">
    <location>
        <begin position="25"/>
        <end position="43"/>
    </location>
</feature>
<feature type="transmembrane region" description="Helical" evidence="2">
    <location>
        <begin position="133"/>
        <end position="152"/>
    </location>
</feature>
<dbReference type="eggNOG" id="arCOG13689">
    <property type="taxonomic scope" value="Archaea"/>
</dbReference>
<reference evidence="4 5" key="1">
    <citation type="submission" date="2014-01" db="EMBL/GenBank/DDBJ databases">
        <authorList>
            <consortium name="DOE Joint Genome Institute"/>
            <person name="Anderson I."/>
            <person name="Huntemann M."/>
            <person name="Han J."/>
            <person name="Chen A."/>
            <person name="Kyrpides N."/>
            <person name="Mavromatis K."/>
            <person name="Markowitz V."/>
            <person name="Palaniappan K."/>
            <person name="Ivanova N."/>
            <person name="Schaumberg A."/>
            <person name="Pati A."/>
            <person name="Liolios K."/>
            <person name="Nordberg H.P."/>
            <person name="Cantor M.N."/>
            <person name="Hua S.X."/>
            <person name="Woyke T."/>
        </authorList>
    </citation>
    <scope>NUCLEOTIDE SEQUENCE [LARGE SCALE GENOMIC DNA]</scope>
    <source>
        <strain evidence="4 5">XH-48</strain>
        <plasmid evidence="5">1</plasmid>
    </source>
</reference>
<accession>W0JRN5</accession>
<geneLocation type="plasmid" evidence="4">
    <name>unnamed</name>
</geneLocation>
<organism evidence="4 5">
    <name type="scientific">Halostagnicola larsenii XH-48</name>
    <dbReference type="NCBI Taxonomy" id="797299"/>
    <lineage>
        <taxon>Archaea</taxon>
        <taxon>Methanobacteriati</taxon>
        <taxon>Methanobacteriota</taxon>
        <taxon>Stenosarchaea group</taxon>
        <taxon>Halobacteria</taxon>
        <taxon>Halobacteriales</taxon>
        <taxon>Natrialbaceae</taxon>
        <taxon>Halostagnicola</taxon>
    </lineage>
</organism>
<dbReference type="HOGENOM" id="CLU_1598969_0_0_2"/>
<evidence type="ECO:0000313" key="5">
    <source>
        <dbReference type="Proteomes" id="UP000019024"/>
    </source>
</evidence>
<evidence type="ECO:0000256" key="2">
    <source>
        <dbReference type="SAM" id="Phobius"/>
    </source>
</evidence>
<feature type="transmembrane region" description="Helical" evidence="2">
    <location>
        <begin position="98"/>
        <end position="127"/>
    </location>
</feature>
<keyword evidence="2" id="KW-0472">Membrane</keyword>
<feature type="region of interest" description="Disordered" evidence="1">
    <location>
        <begin position="69"/>
        <end position="89"/>
    </location>
</feature>
<name>W0JRN5_9EURY</name>
<keyword evidence="2" id="KW-0812">Transmembrane</keyword>
<dbReference type="AlphaFoldDB" id="W0JRN5"/>
<dbReference type="EMBL" id="CP007056">
    <property type="protein sequence ID" value="AHG01269.1"/>
    <property type="molecule type" value="Genomic_DNA"/>
</dbReference>
<gene>
    <name evidence="4" type="ORF">HALLA_02505</name>
</gene>
<proteinExistence type="predicted"/>
<sequence>MLLGMLGVSSYMLIESFSFSYEAGIFPRFAAVVTVCGCVLLLVREHLPQPIQQMVTESAGMFDQYDEEFQESASERESGEDEPSYSRGDTEIDTTKQVILVGLLAGYGLVGYAIGLVWATPVFIFAFAKLFGLPRLVTLLLVAVGIAAALAFNSILPVNMTDGVIV</sequence>
<dbReference type="Proteomes" id="UP000019024">
    <property type="component" value="Plasmid unnamed"/>
</dbReference>
<protein>
    <recommendedName>
        <fullName evidence="3">DUF1468 domain-containing protein</fullName>
    </recommendedName>
</protein>
<keyword evidence="2" id="KW-1133">Transmembrane helix</keyword>
<dbReference type="KEGG" id="hlr:HALLA_02505"/>
<keyword evidence="5" id="KW-1185">Reference proteome</keyword>
<dbReference type="Pfam" id="PF07331">
    <property type="entry name" value="TctB"/>
    <property type="match status" value="1"/>
</dbReference>
<keyword evidence="4" id="KW-0614">Plasmid</keyword>